<reference evidence="3" key="1">
    <citation type="submission" date="2014-04" db="EMBL/GenBank/DDBJ databases">
        <title>Evolutionary Origins and Diversification of the Mycorrhizal Mutualists.</title>
        <authorList>
            <consortium name="DOE Joint Genome Institute"/>
            <consortium name="Mycorrhizal Genomics Consortium"/>
            <person name="Kohler A."/>
            <person name="Kuo A."/>
            <person name="Nagy L.G."/>
            <person name="Floudas D."/>
            <person name="Copeland A."/>
            <person name="Barry K.W."/>
            <person name="Cichocki N."/>
            <person name="Veneault-Fourrey C."/>
            <person name="LaButti K."/>
            <person name="Lindquist E.A."/>
            <person name="Lipzen A."/>
            <person name="Lundell T."/>
            <person name="Morin E."/>
            <person name="Murat C."/>
            <person name="Riley R."/>
            <person name="Ohm R."/>
            <person name="Sun H."/>
            <person name="Tunlid A."/>
            <person name="Henrissat B."/>
            <person name="Grigoriev I.V."/>
            <person name="Hibbett D.S."/>
            <person name="Martin F."/>
        </authorList>
    </citation>
    <scope>NUCLEOTIDE SEQUENCE [LARGE SCALE GENOMIC DNA]</scope>
    <source>
        <strain evidence="3">FD-334 SS-4</strain>
    </source>
</reference>
<feature type="transmembrane region" description="Helical" evidence="1">
    <location>
        <begin position="49"/>
        <end position="78"/>
    </location>
</feature>
<dbReference type="EMBL" id="KN817533">
    <property type="protein sequence ID" value="KJA25159.1"/>
    <property type="molecule type" value="Genomic_DNA"/>
</dbReference>
<keyword evidence="3" id="KW-1185">Reference proteome</keyword>
<sequence>MSSAELAIERSLYVGNALGAILYGVQLTLCCQSVYFLCKGAPASRKRNISLIVYSLILALFVAIGLAANFVFGQLTWIDRRNVPGGPAEFFGENVNSWYNTFGTSGGYAGIFLGDALMLYRCYTITGCNLWLTIPPAILFLGSTALGIVSIIASAAPNAFLLEGRPAQFGTAWTSLSVGFNIIVTIIICVKLYLAYRRLRAIASPEYADIYTGAAAILIESAFPYAFFGIIFSILYGLNNVSSLAFAIVWIAFTGISPQLIILRVARGTAWSKNTISNAPESSMKFREHSNMLEHGSDSTVNNTNLNRVMSK</sequence>
<dbReference type="STRING" id="945553.A0A0D2P2M5"/>
<feature type="transmembrane region" description="Helical" evidence="1">
    <location>
        <begin position="98"/>
        <end position="118"/>
    </location>
</feature>
<dbReference type="AlphaFoldDB" id="A0A0D2P2M5"/>
<dbReference type="Proteomes" id="UP000054270">
    <property type="component" value="Unassembled WGS sequence"/>
</dbReference>
<feature type="transmembrane region" description="Helical" evidence="1">
    <location>
        <begin position="244"/>
        <end position="263"/>
    </location>
</feature>
<evidence type="ECO:0000313" key="2">
    <source>
        <dbReference type="EMBL" id="KJA25159.1"/>
    </source>
</evidence>
<proteinExistence type="predicted"/>
<feature type="transmembrane region" description="Helical" evidence="1">
    <location>
        <begin position="12"/>
        <end position="37"/>
    </location>
</feature>
<dbReference type="OMA" id="QNCYYVG"/>
<feature type="transmembrane region" description="Helical" evidence="1">
    <location>
        <begin position="215"/>
        <end position="238"/>
    </location>
</feature>
<evidence type="ECO:0000313" key="3">
    <source>
        <dbReference type="Proteomes" id="UP000054270"/>
    </source>
</evidence>
<accession>A0A0D2P2M5</accession>
<name>A0A0D2P2M5_HYPSF</name>
<feature type="transmembrane region" description="Helical" evidence="1">
    <location>
        <begin position="173"/>
        <end position="194"/>
    </location>
</feature>
<protein>
    <submittedName>
        <fullName evidence="2">Uncharacterized protein</fullName>
    </submittedName>
</protein>
<dbReference type="OrthoDB" id="2796825at2759"/>
<keyword evidence="1" id="KW-0812">Transmembrane</keyword>
<keyword evidence="1" id="KW-0472">Membrane</keyword>
<organism evidence="2 3">
    <name type="scientific">Hypholoma sublateritium (strain FD-334 SS-4)</name>
    <dbReference type="NCBI Taxonomy" id="945553"/>
    <lineage>
        <taxon>Eukaryota</taxon>
        <taxon>Fungi</taxon>
        <taxon>Dikarya</taxon>
        <taxon>Basidiomycota</taxon>
        <taxon>Agaricomycotina</taxon>
        <taxon>Agaricomycetes</taxon>
        <taxon>Agaricomycetidae</taxon>
        <taxon>Agaricales</taxon>
        <taxon>Agaricineae</taxon>
        <taxon>Strophariaceae</taxon>
        <taxon>Hypholoma</taxon>
    </lineage>
</organism>
<keyword evidence="1" id="KW-1133">Transmembrane helix</keyword>
<feature type="transmembrane region" description="Helical" evidence="1">
    <location>
        <begin position="130"/>
        <end position="153"/>
    </location>
</feature>
<gene>
    <name evidence="2" type="ORF">HYPSUDRAFT_38125</name>
</gene>
<evidence type="ECO:0000256" key="1">
    <source>
        <dbReference type="SAM" id="Phobius"/>
    </source>
</evidence>